<feature type="domain" description="Tetrapyrrole biosynthesis uroporphyrinogen III synthase" evidence="1">
    <location>
        <begin position="46"/>
        <end position="286"/>
    </location>
</feature>
<dbReference type="PANTHER" id="PTHR38020:SF1">
    <property type="entry name" value="UROPORPHYRINOGEN-III SYNTHASE"/>
    <property type="match status" value="1"/>
</dbReference>
<sequence>MGFVGLAIPNSRALRMRRSVDMSNLSFSTLNGKRVAFTTQPGYATRFSALITEAGARPVWCPTVQTKHFIRDEDFSELDKAVLLLGEYDIVIFTSRNSIDAFYQRLLKWGEGDPEIAQLALLNSKVKLAVIGRDAYVLKRILGRSPDIAPIDPSLPGLVHHLSGTSSLIGNRILCLIPKVTGLTEPASLRDFAMALEHGGASVEIVNACKTVATKPEETELERKQIVSGNVDVLAMTSFEEAEAFGKLVNPDDLPAKLILAALGPDAEFGARCAGFEVNVVSSYYSEFEGLIQRIGMEMEKKNPPTSLILPE</sequence>
<keyword evidence="3" id="KW-1185">Reference proteome</keyword>
<evidence type="ECO:0000313" key="3">
    <source>
        <dbReference type="Proteomes" id="UP001157974"/>
    </source>
</evidence>
<reference evidence="2 3" key="1">
    <citation type="journal article" date="2023" name="Nat. Commun.">
        <title>Origin of minicircular mitochondrial genomes in red algae.</title>
        <authorList>
            <person name="Lee Y."/>
            <person name="Cho C.H."/>
            <person name="Lee Y.M."/>
            <person name="Park S.I."/>
            <person name="Yang J.H."/>
            <person name="West J.A."/>
            <person name="Bhattacharya D."/>
            <person name="Yoon H.S."/>
        </authorList>
    </citation>
    <scope>NUCLEOTIDE SEQUENCE [LARGE SCALE GENOMIC DNA]</scope>
    <source>
        <strain evidence="2 3">CCMP1338</strain>
        <tissue evidence="2">Whole cell</tissue>
    </source>
</reference>
<dbReference type="CDD" id="cd06578">
    <property type="entry name" value="HemD"/>
    <property type="match status" value="1"/>
</dbReference>
<dbReference type="AlphaFoldDB" id="A0AAV8UK14"/>
<gene>
    <name evidence="2" type="ORF">NDN08_006203</name>
</gene>
<accession>A0AAV8UK14</accession>
<name>A0AAV8UK14_9RHOD</name>
<evidence type="ECO:0000259" key="1">
    <source>
        <dbReference type="Pfam" id="PF02602"/>
    </source>
</evidence>
<dbReference type="PANTHER" id="PTHR38020">
    <property type="entry name" value="UROPORPHYRINOGEN-III SYNTHASE"/>
    <property type="match status" value="1"/>
</dbReference>
<dbReference type="SUPFAM" id="SSF69618">
    <property type="entry name" value="HemD-like"/>
    <property type="match status" value="1"/>
</dbReference>
<dbReference type="Proteomes" id="UP001157974">
    <property type="component" value="Unassembled WGS sequence"/>
</dbReference>
<dbReference type="Pfam" id="PF02602">
    <property type="entry name" value="HEM4"/>
    <property type="match status" value="1"/>
</dbReference>
<proteinExistence type="predicted"/>
<dbReference type="InterPro" id="IPR036108">
    <property type="entry name" value="4pyrrol_syn_uPrphyn_synt_sf"/>
</dbReference>
<dbReference type="Gene3D" id="3.40.50.10090">
    <property type="match status" value="2"/>
</dbReference>
<dbReference type="EMBL" id="JAMWBK010000008">
    <property type="protein sequence ID" value="KAJ8902883.1"/>
    <property type="molecule type" value="Genomic_DNA"/>
</dbReference>
<dbReference type="GO" id="GO:0033014">
    <property type="term" value="P:tetrapyrrole biosynthetic process"/>
    <property type="evidence" value="ECO:0007669"/>
    <property type="project" value="InterPro"/>
</dbReference>
<dbReference type="InterPro" id="IPR003754">
    <property type="entry name" value="4pyrrol_synth_uPrphyn_synth"/>
</dbReference>
<organism evidence="2 3">
    <name type="scientific">Rhodosorus marinus</name>
    <dbReference type="NCBI Taxonomy" id="101924"/>
    <lineage>
        <taxon>Eukaryota</taxon>
        <taxon>Rhodophyta</taxon>
        <taxon>Stylonematophyceae</taxon>
        <taxon>Stylonematales</taxon>
        <taxon>Stylonemataceae</taxon>
        <taxon>Rhodosorus</taxon>
    </lineage>
</organism>
<protein>
    <recommendedName>
        <fullName evidence="1">Tetrapyrrole biosynthesis uroporphyrinogen III synthase domain-containing protein</fullName>
    </recommendedName>
</protein>
<evidence type="ECO:0000313" key="2">
    <source>
        <dbReference type="EMBL" id="KAJ8902883.1"/>
    </source>
</evidence>
<comment type="caution">
    <text evidence="2">The sequence shown here is derived from an EMBL/GenBank/DDBJ whole genome shotgun (WGS) entry which is preliminary data.</text>
</comment>
<dbReference type="GO" id="GO:0004852">
    <property type="term" value="F:uroporphyrinogen-III synthase activity"/>
    <property type="evidence" value="ECO:0007669"/>
    <property type="project" value="InterPro"/>
</dbReference>